<feature type="domain" description="Tyr recombinase" evidence="6">
    <location>
        <begin position="202"/>
        <end position="399"/>
    </location>
</feature>
<dbReference type="InterPro" id="IPR050808">
    <property type="entry name" value="Phage_Integrase"/>
</dbReference>
<dbReference type="PROSITE" id="PS51898">
    <property type="entry name" value="TYR_RECOMBINASE"/>
    <property type="match status" value="1"/>
</dbReference>
<dbReference type="InterPro" id="IPR053876">
    <property type="entry name" value="Phage_int_M"/>
</dbReference>
<keyword evidence="4" id="KW-0233">DNA recombination</keyword>
<dbReference type="PANTHER" id="PTHR30629:SF9">
    <property type="entry name" value="PROTEIN INTB-RELATED"/>
    <property type="match status" value="1"/>
</dbReference>
<dbReference type="CDD" id="cd00801">
    <property type="entry name" value="INT_P4_C"/>
    <property type="match status" value="1"/>
</dbReference>
<dbReference type="InterPro" id="IPR038488">
    <property type="entry name" value="Integrase_DNA-bd_sf"/>
</dbReference>
<dbReference type="InterPro" id="IPR010998">
    <property type="entry name" value="Integrase_recombinase_N"/>
</dbReference>
<evidence type="ECO:0000256" key="5">
    <source>
        <dbReference type="PROSITE-ProRule" id="PRU01248"/>
    </source>
</evidence>
<evidence type="ECO:0000256" key="2">
    <source>
        <dbReference type="ARBA" id="ARBA00022908"/>
    </source>
</evidence>
<sequence>MRLTDIAVKNAKPSDKQIKLSDGKGLYLLVHPNGSKYWQAAYRFDGKQKVFSIGTYPSVSLSEARTSLLEMKSLLANGVDPLQQKKAVKAEERGDFTFEAVARDWHKKMSVSERWIPQHSERILNSLINHLFPAIGSKDITKLTTRDLLLPLRKIEGKGQHETASRLKQRITAIMRYAVQEDMINHNPANELGGTLITPKRTHYPALELEQIPDLLARIDAYNGRRLTILALKLTMLVFIRSSELRFARWPEIDFKNALWVIPPERDEIENVRFSERGSKMRIPHYVPLSHQAIEILKELKDISYDISNGEGLIFIGCHDYRKPMSENTVNKALRLMGYDTQKDICGHGFRTMACSSLVESGIWTEDAIERQMSHKEQNNVRAAYIHKAKHITQRRLMLQWWSDYLDMNKEKHIMPFDFAKNFMNRI</sequence>
<dbReference type="Gene3D" id="1.10.443.10">
    <property type="entry name" value="Intergrase catalytic core"/>
    <property type="match status" value="1"/>
</dbReference>
<evidence type="ECO:0000259" key="6">
    <source>
        <dbReference type="PROSITE" id="PS51898"/>
    </source>
</evidence>
<feature type="domain" description="Core-binding (CB)" evidence="7">
    <location>
        <begin position="96"/>
        <end position="179"/>
    </location>
</feature>
<organism evidence="8">
    <name type="scientific">Klebsiella pneumoniae</name>
    <dbReference type="NCBI Taxonomy" id="573"/>
    <lineage>
        <taxon>Bacteria</taxon>
        <taxon>Pseudomonadati</taxon>
        <taxon>Pseudomonadota</taxon>
        <taxon>Gammaproteobacteria</taxon>
        <taxon>Enterobacterales</taxon>
        <taxon>Enterobacteriaceae</taxon>
        <taxon>Klebsiella/Raoultella group</taxon>
        <taxon>Klebsiella</taxon>
        <taxon>Klebsiella pneumoniae complex</taxon>
    </lineage>
</organism>
<dbReference type="InterPro" id="IPR013762">
    <property type="entry name" value="Integrase-like_cat_sf"/>
</dbReference>
<evidence type="ECO:0000256" key="4">
    <source>
        <dbReference type="ARBA" id="ARBA00023172"/>
    </source>
</evidence>
<dbReference type="GO" id="GO:0006310">
    <property type="term" value="P:DNA recombination"/>
    <property type="evidence" value="ECO:0007669"/>
    <property type="project" value="UniProtKB-KW"/>
</dbReference>
<dbReference type="AlphaFoldDB" id="A0A483M0Q7"/>
<evidence type="ECO:0000256" key="3">
    <source>
        <dbReference type="ARBA" id="ARBA00023125"/>
    </source>
</evidence>
<evidence type="ECO:0000313" key="8">
    <source>
        <dbReference type="EMBL" id="TCX80775.1"/>
    </source>
</evidence>
<dbReference type="GO" id="GO:0003677">
    <property type="term" value="F:DNA binding"/>
    <property type="evidence" value="ECO:0007669"/>
    <property type="project" value="UniProtKB-UniRule"/>
</dbReference>
<dbReference type="Pfam" id="PF22022">
    <property type="entry name" value="Phage_int_M"/>
    <property type="match status" value="1"/>
</dbReference>
<dbReference type="Gene3D" id="3.30.160.390">
    <property type="entry name" value="Integrase, DNA-binding domain"/>
    <property type="match status" value="1"/>
</dbReference>
<evidence type="ECO:0000259" key="7">
    <source>
        <dbReference type="PROSITE" id="PS51900"/>
    </source>
</evidence>
<accession>A0A483M0Q7</accession>
<keyword evidence="2" id="KW-0229">DNA integration</keyword>
<keyword evidence="3 5" id="KW-0238">DNA-binding</keyword>
<protein>
    <submittedName>
        <fullName evidence="8">DUF4102 domain-containing protein</fullName>
    </submittedName>
</protein>
<name>A0A483M0Q7_KLEPN</name>
<comment type="similarity">
    <text evidence="1">Belongs to the 'phage' integrase family.</text>
</comment>
<evidence type="ECO:0000256" key="1">
    <source>
        <dbReference type="ARBA" id="ARBA00008857"/>
    </source>
</evidence>
<dbReference type="Pfam" id="PF13356">
    <property type="entry name" value="Arm-DNA-bind_3"/>
    <property type="match status" value="1"/>
</dbReference>
<dbReference type="EMBL" id="SDCT01000071">
    <property type="protein sequence ID" value="TCX80775.1"/>
    <property type="molecule type" value="Genomic_DNA"/>
</dbReference>
<comment type="caution">
    <text evidence="8">The sequence shown here is derived from an EMBL/GenBank/DDBJ whole genome shotgun (WGS) entry which is preliminary data.</text>
</comment>
<dbReference type="PROSITE" id="PS51900">
    <property type="entry name" value="CB"/>
    <property type="match status" value="1"/>
</dbReference>
<dbReference type="InterPro" id="IPR011010">
    <property type="entry name" value="DNA_brk_join_enz"/>
</dbReference>
<reference evidence="8" key="1">
    <citation type="submission" date="2019-01" db="EMBL/GenBank/DDBJ databases">
        <authorList>
            <person name="Lista F."/>
            <person name="Anselmo A."/>
        </authorList>
    </citation>
    <scope>NUCLEOTIDE SEQUENCE</scope>
    <source>
        <strain evidence="8">3S</strain>
    </source>
</reference>
<dbReference type="PANTHER" id="PTHR30629">
    <property type="entry name" value="PROPHAGE INTEGRASE"/>
    <property type="match status" value="1"/>
</dbReference>
<dbReference type="RefSeq" id="WP_110229047.1">
    <property type="nucleotide sequence ID" value="NZ_JANJFA010000048.1"/>
</dbReference>
<dbReference type="GO" id="GO:0015074">
    <property type="term" value="P:DNA integration"/>
    <property type="evidence" value="ECO:0007669"/>
    <property type="project" value="UniProtKB-KW"/>
</dbReference>
<dbReference type="SUPFAM" id="SSF56349">
    <property type="entry name" value="DNA breaking-rejoining enzymes"/>
    <property type="match status" value="1"/>
</dbReference>
<proteinExistence type="inferred from homology"/>
<dbReference type="InterPro" id="IPR044068">
    <property type="entry name" value="CB"/>
</dbReference>
<dbReference type="Pfam" id="PF00589">
    <property type="entry name" value="Phage_integrase"/>
    <property type="match status" value="1"/>
</dbReference>
<dbReference type="InterPro" id="IPR002104">
    <property type="entry name" value="Integrase_catalytic"/>
</dbReference>
<gene>
    <name evidence="8" type="ORF">ETF13_26975</name>
</gene>
<dbReference type="Gene3D" id="1.10.150.130">
    <property type="match status" value="1"/>
</dbReference>
<dbReference type="InterPro" id="IPR025166">
    <property type="entry name" value="Integrase_DNA_bind_dom"/>
</dbReference>